<keyword evidence="2" id="KW-0732">Signal</keyword>
<dbReference type="PANTHER" id="PTHR31227">
    <property type="entry name" value="PROTEIN CBG15697"/>
    <property type="match status" value="1"/>
</dbReference>
<organism evidence="4">
    <name type="scientific">Caenorhabditis remanei</name>
    <name type="common">Caenorhabditis vulgaris</name>
    <dbReference type="NCBI Taxonomy" id="31234"/>
    <lineage>
        <taxon>Eukaryota</taxon>
        <taxon>Metazoa</taxon>
        <taxon>Ecdysozoa</taxon>
        <taxon>Nematoda</taxon>
        <taxon>Chromadorea</taxon>
        <taxon>Rhabditida</taxon>
        <taxon>Rhabditina</taxon>
        <taxon>Rhabditomorpha</taxon>
        <taxon>Rhabditoidea</taxon>
        <taxon>Rhabditidae</taxon>
        <taxon>Peloderinae</taxon>
        <taxon>Caenorhabditis</taxon>
    </lineage>
</organism>
<dbReference type="RefSeq" id="XP_003100840.2">
    <property type="nucleotide sequence ID" value="XM_003100792.2"/>
</dbReference>
<evidence type="ECO:0000313" key="3">
    <source>
        <dbReference type="EMBL" id="EFP08367.1"/>
    </source>
</evidence>
<protein>
    <submittedName>
        <fullName evidence="3">Uncharacterized protein</fullName>
    </submittedName>
</protein>
<dbReference type="KEGG" id="crq:GCK72_011816"/>
<sequence>MRVLSVIPLVVIGFISTDENPDTIIEKLPGAARILAAVNLQNGHMDDAILRLMGLDMKFSLSDLQKFNKKNVEEFVEKLLSVGGLLKSDSEKVEQVFIDFNEIQQFWAQYSEKINRIPGSLKMLEDVNNYNSYELETIDIKEPLDLLNDIIEGRHSDFEHLQLSLQAIITKIEVFSRSHNTKGLQHLLESLSPLEYLVRIIDWLAISPFWELAEYPKGLPANLKNFDLINIKKIPDLEILEEVFNSQAFELKKLNFKDSWIKNALWGSNFSETRWILDFQTLIDKFYEPFQEQGSQRDVRKAATFHRRLLEIKSLQISDFERIAKGIQSCVLHKESASAITNLRTTSKNIQILLKKIRAVRNVEVAMVDHKKVVQELSGKTEMTELKQLLNAVLFLEKNLRNVILYVLNWGESAKSIFESLNGFHSLDTTKEVTSYMKCLMEVEGPVEKAASVAMVFKGMRKLRMSFKENLLRASNVMVEFLGSIKAIRDFKVEKIHKVADVQNLQTYSESFQNSIPILNTIKEVLTPNNEFLKFIEIGNELKERSNELMKFYDWYFGNFESLQASIANLIDESTVWKNKIRIKKGSSLDAYGDILKDLVNIDGVEDFQPETILSAIDNFEGFTDDSDISDTLSQLRGSVEKLEGFEMHFSKYHGSLMKIPEDLRKMKEILEGKKPGDGNPNESLSKRSRYYE</sequence>
<gene>
    <name evidence="3" type="ORF">CRE_16237</name>
</gene>
<feature type="chain" id="PRO_5003177609" evidence="2">
    <location>
        <begin position="18"/>
        <end position="693"/>
    </location>
</feature>
<dbReference type="CTD" id="9815960"/>
<dbReference type="HOGENOM" id="CLU_397534_0_0_1"/>
<dbReference type="GeneID" id="9815960"/>
<dbReference type="PANTHER" id="PTHR31227:SF1">
    <property type="entry name" value="DOMAIN OF UNKNOWN FUNCTION WSN DOMAIN-CONTAINING PROTEIN"/>
    <property type="match status" value="1"/>
</dbReference>
<feature type="signal peptide" evidence="2">
    <location>
        <begin position="1"/>
        <end position="17"/>
    </location>
</feature>
<reference evidence="3" key="1">
    <citation type="submission" date="2007-07" db="EMBL/GenBank/DDBJ databases">
        <title>PCAP assembly of the Caenorhabditis remanei genome.</title>
        <authorList>
            <consortium name="The Caenorhabditis remanei Sequencing Consortium"/>
            <person name="Wilson R.K."/>
        </authorList>
    </citation>
    <scope>NUCLEOTIDE SEQUENCE [LARGE SCALE GENOMIC DNA]</scope>
    <source>
        <strain evidence="3">PB4641</strain>
    </source>
</reference>
<dbReference type="Proteomes" id="UP000008281">
    <property type="component" value="Unassembled WGS sequence"/>
</dbReference>
<dbReference type="STRING" id="31234.E3MSQ3"/>
<accession>E3MSQ3</accession>
<evidence type="ECO:0000313" key="4">
    <source>
        <dbReference type="Proteomes" id="UP000008281"/>
    </source>
</evidence>
<feature type="region of interest" description="Disordered" evidence="1">
    <location>
        <begin position="671"/>
        <end position="693"/>
    </location>
</feature>
<name>E3MSQ3_CAERE</name>
<dbReference type="InParanoid" id="E3MSQ3"/>
<evidence type="ECO:0000256" key="1">
    <source>
        <dbReference type="SAM" id="MobiDB-lite"/>
    </source>
</evidence>
<dbReference type="AlphaFoldDB" id="E3MSQ3"/>
<dbReference type="EMBL" id="DS268473">
    <property type="protein sequence ID" value="EFP08367.1"/>
    <property type="molecule type" value="Genomic_DNA"/>
</dbReference>
<keyword evidence="4" id="KW-1185">Reference proteome</keyword>
<proteinExistence type="predicted"/>
<evidence type="ECO:0000256" key="2">
    <source>
        <dbReference type="SAM" id="SignalP"/>
    </source>
</evidence>